<keyword evidence="4" id="KW-1185">Reference proteome</keyword>
<dbReference type="PROSITE" id="PS50994">
    <property type="entry name" value="INTEGRASE"/>
    <property type="match status" value="1"/>
</dbReference>
<dbReference type="Gene3D" id="3.30.420.10">
    <property type="entry name" value="Ribonuclease H-like superfamily/Ribonuclease H"/>
    <property type="match status" value="1"/>
</dbReference>
<comment type="caution">
    <text evidence="3">The sequence shown here is derived from an EMBL/GenBank/DDBJ whole genome shotgun (WGS) entry which is preliminary data.</text>
</comment>
<dbReference type="EMBL" id="AVOT02062736">
    <property type="protein sequence ID" value="MBW0555644.1"/>
    <property type="molecule type" value="Genomic_DNA"/>
</dbReference>
<dbReference type="PANTHER" id="PTHR37984">
    <property type="entry name" value="PROTEIN CBG26694"/>
    <property type="match status" value="1"/>
</dbReference>
<keyword evidence="1" id="KW-0694">RNA-binding</keyword>
<dbReference type="GO" id="GO:0015074">
    <property type="term" value="P:DNA integration"/>
    <property type="evidence" value="ECO:0007669"/>
    <property type="project" value="InterPro"/>
</dbReference>
<sequence length="382" mass="43813">MIKIQEPSRPCKIVNMDWVTGLPPGGDRSYNACLVIVDRFSKATIFLPCHKDDTAMDTALLIWKIVVSWTGIFTNIISDRDHKFTSALWKNLHQLFGTKLSFSTAYHPQTDGLAERMIQTLENMARPFCEYGLEFKDCDGFTHDWCTLLPELELAYKTSTHASTNQTPAILVKGWNPKLPQYFLRKDLVEIHPTAARFKGILDRARKHALRCMENSFAYAKDKWDKSQATPDFKVGDLVLVSTTNFNNIKGCKKLKDSFSGPFVIETLHGESSVEVELSEELSNKHPTFPVSLIKPYKSSDSETFPLRNTVPQAIPPIETSGIKKITKVLKERKLRTKKVREYLVRYSDPTCEDKWLEEKDIPEATKLLRRFRHTRNNNITK</sequence>
<evidence type="ECO:0000313" key="3">
    <source>
        <dbReference type="EMBL" id="MBW0555644.1"/>
    </source>
</evidence>
<name>A0A9Q3J4Y8_9BASI</name>
<dbReference type="InterPro" id="IPR001584">
    <property type="entry name" value="Integrase_cat-core"/>
</dbReference>
<dbReference type="InterPro" id="IPR012337">
    <property type="entry name" value="RNaseH-like_sf"/>
</dbReference>
<evidence type="ECO:0000259" key="2">
    <source>
        <dbReference type="PROSITE" id="PS50994"/>
    </source>
</evidence>
<proteinExistence type="predicted"/>
<dbReference type="PANTHER" id="PTHR37984:SF5">
    <property type="entry name" value="PROTEIN NYNRIN-LIKE"/>
    <property type="match status" value="1"/>
</dbReference>
<reference evidence="3" key="1">
    <citation type="submission" date="2021-03" db="EMBL/GenBank/DDBJ databases">
        <title>Draft genome sequence of rust myrtle Austropuccinia psidii MF-1, a brazilian biotype.</title>
        <authorList>
            <person name="Quecine M.C."/>
            <person name="Pachon D.M.R."/>
            <person name="Bonatelli M.L."/>
            <person name="Correr F.H."/>
            <person name="Franceschini L.M."/>
            <person name="Leite T.F."/>
            <person name="Margarido G.R.A."/>
            <person name="Almeida C.A."/>
            <person name="Ferrarezi J.A."/>
            <person name="Labate C.A."/>
        </authorList>
    </citation>
    <scope>NUCLEOTIDE SEQUENCE</scope>
    <source>
        <strain evidence="3">MF-1</strain>
    </source>
</reference>
<dbReference type="InterPro" id="IPR036397">
    <property type="entry name" value="RNaseH_sf"/>
</dbReference>
<dbReference type="Pfam" id="PF24626">
    <property type="entry name" value="SH3_Tf2-1"/>
    <property type="match status" value="1"/>
</dbReference>
<feature type="domain" description="Integrase catalytic" evidence="2">
    <location>
        <begin position="6"/>
        <end position="176"/>
    </location>
</feature>
<dbReference type="InterPro" id="IPR056924">
    <property type="entry name" value="SH3_Tf2-1"/>
</dbReference>
<dbReference type="OrthoDB" id="3158924at2759"/>
<evidence type="ECO:0000256" key="1">
    <source>
        <dbReference type="ARBA" id="ARBA00022884"/>
    </source>
</evidence>
<evidence type="ECO:0000313" key="4">
    <source>
        <dbReference type="Proteomes" id="UP000765509"/>
    </source>
</evidence>
<dbReference type="Proteomes" id="UP000765509">
    <property type="component" value="Unassembled WGS sequence"/>
</dbReference>
<dbReference type="AlphaFoldDB" id="A0A9Q3J4Y8"/>
<dbReference type="SUPFAM" id="SSF53098">
    <property type="entry name" value="Ribonuclease H-like"/>
    <property type="match status" value="1"/>
</dbReference>
<dbReference type="InterPro" id="IPR050951">
    <property type="entry name" value="Retrovirus_Pol_polyprotein"/>
</dbReference>
<gene>
    <name evidence="3" type="ORF">O181_095359</name>
</gene>
<dbReference type="GO" id="GO:0005634">
    <property type="term" value="C:nucleus"/>
    <property type="evidence" value="ECO:0007669"/>
    <property type="project" value="UniProtKB-ARBA"/>
</dbReference>
<protein>
    <recommendedName>
        <fullName evidence="2">Integrase catalytic domain-containing protein</fullName>
    </recommendedName>
</protein>
<accession>A0A9Q3J4Y8</accession>
<dbReference type="GO" id="GO:0003723">
    <property type="term" value="F:RNA binding"/>
    <property type="evidence" value="ECO:0007669"/>
    <property type="project" value="UniProtKB-KW"/>
</dbReference>
<organism evidence="3 4">
    <name type="scientific">Austropuccinia psidii MF-1</name>
    <dbReference type="NCBI Taxonomy" id="1389203"/>
    <lineage>
        <taxon>Eukaryota</taxon>
        <taxon>Fungi</taxon>
        <taxon>Dikarya</taxon>
        <taxon>Basidiomycota</taxon>
        <taxon>Pucciniomycotina</taxon>
        <taxon>Pucciniomycetes</taxon>
        <taxon>Pucciniales</taxon>
        <taxon>Sphaerophragmiaceae</taxon>
        <taxon>Austropuccinia</taxon>
    </lineage>
</organism>
<dbReference type="Pfam" id="PF00665">
    <property type="entry name" value="rve"/>
    <property type="match status" value="1"/>
</dbReference>